<dbReference type="Gene3D" id="3.30.420.10">
    <property type="entry name" value="Ribonuclease H-like superfamily/Ribonuclease H"/>
    <property type="match status" value="1"/>
</dbReference>
<dbReference type="SUPFAM" id="SSF53098">
    <property type="entry name" value="Ribonuclease H-like"/>
    <property type="match status" value="1"/>
</dbReference>
<protein>
    <recommendedName>
        <fullName evidence="1">Integrase catalytic domain-containing protein</fullName>
    </recommendedName>
</protein>
<reference evidence="2 3" key="1">
    <citation type="submission" date="2017-11" db="EMBL/GenBank/DDBJ databases">
        <title>De-novo sequencing of pomegranate (Punica granatum L.) genome.</title>
        <authorList>
            <person name="Akparov Z."/>
            <person name="Amiraslanov A."/>
            <person name="Hajiyeva S."/>
            <person name="Abbasov M."/>
            <person name="Kaur K."/>
            <person name="Hamwieh A."/>
            <person name="Solovyev V."/>
            <person name="Salamov A."/>
            <person name="Braich B."/>
            <person name="Kosarev P."/>
            <person name="Mahmoud A."/>
            <person name="Hajiyev E."/>
            <person name="Babayeva S."/>
            <person name="Izzatullayeva V."/>
            <person name="Mammadov A."/>
            <person name="Mammadov A."/>
            <person name="Sharifova S."/>
            <person name="Ojaghi J."/>
            <person name="Eynullazada K."/>
            <person name="Bayramov B."/>
            <person name="Abdulazimova A."/>
            <person name="Shahmuradov I."/>
        </authorList>
    </citation>
    <scope>NUCLEOTIDE SEQUENCE [LARGE SCALE GENOMIC DNA]</scope>
    <source>
        <strain evidence="3">cv. AG2017</strain>
        <tissue evidence="2">Leaf</tissue>
    </source>
</reference>
<name>A0A2I0IZW5_PUNGR</name>
<organism evidence="2 3">
    <name type="scientific">Punica granatum</name>
    <name type="common">Pomegranate</name>
    <dbReference type="NCBI Taxonomy" id="22663"/>
    <lineage>
        <taxon>Eukaryota</taxon>
        <taxon>Viridiplantae</taxon>
        <taxon>Streptophyta</taxon>
        <taxon>Embryophyta</taxon>
        <taxon>Tracheophyta</taxon>
        <taxon>Spermatophyta</taxon>
        <taxon>Magnoliopsida</taxon>
        <taxon>eudicotyledons</taxon>
        <taxon>Gunneridae</taxon>
        <taxon>Pentapetalae</taxon>
        <taxon>rosids</taxon>
        <taxon>malvids</taxon>
        <taxon>Myrtales</taxon>
        <taxon>Lythraceae</taxon>
        <taxon>Punica</taxon>
    </lineage>
</organism>
<keyword evidence="3" id="KW-1185">Reference proteome</keyword>
<comment type="caution">
    <text evidence="2">The sequence shown here is derived from an EMBL/GenBank/DDBJ whole genome shotgun (WGS) entry which is preliminary data.</text>
</comment>
<evidence type="ECO:0000313" key="2">
    <source>
        <dbReference type="EMBL" id="PKI49539.1"/>
    </source>
</evidence>
<dbReference type="InterPro" id="IPR036397">
    <property type="entry name" value="RNaseH_sf"/>
</dbReference>
<dbReference type="STRING" id="22663.A0A2I0IZW5"/>
<dbReference type="InterPro" id="IPR001584">
    <property type="entry name" value="Integrase_cat-core"/>
</dbReference>
<evidence type="ECO:0000259" key="1">
    <source>
        <dbReference type="PROSITE" id="PS50994"/>
    </source>
</evidence>
<dbReference type="Proteomes" id="UP000233551">
    <property type="component" value="Unassembled WGS sequence"/>
</dbReference>
<accession>A0A2I0IZW5</accession>
<gene>
    <name evidence="2" type="ORF">CRG98_030076</name>
</gene>
<dbReference type="EMBL" id="PGOL01002235">
    <property type="protein sequence ID" value="PKI49539.1"/>
    <property type="molecule type" value="Genomic_DNA"/>
</dbReference>
<dbReference type="GO" id="GO:0015074">
    <property type="term" value="P:DNA integration"/>
    <property type="evidence" value="ECO:0007669"/>
    <property type="project" value="InterPro"/>
</dbReference>
<evidence type="ECO:0000313" key="3">
    <source>
        <dbReference type="Proteomes" id="UP000233551"/>
    </source>
</evidence>
<dbReference type="GO" id="GO:0003676">
    <property type="term" value="F:nucleic acid binding"/>
    <property type="evidence" value="ECO:0007669"/>
    <property type="project" value="InterPro"/>
</dbReference>
<proteinExistence type="predicted"/>
<dbReference type="PROSITE" id="PS50994">
    <property type="entry name" value="INTEGRASE"/>
    <property type="match status" value="1"/>
</dbReference>
<dbReference type="InterPro" id="IPR012337">
    <property type="entry name" value="RNaseH-like_sf"/>
</dbReference>
<feature type="domain" description="Integrase catalytic" evidence="1">
    <location>
        <begin position="1"/>
        <end position="99"/>
    </location>
</feature>
<dbReference type="PANTHER" id="PTHR35046:SF26">
    <property type="entry name" value="RNA-DIRECTED DNA POLYMERASE"/>
    <property type="match status" value="1"/>
</dbReference>
<dbReference type="PANTHER" id="PTHR35046">
    <property type="entry name" value="ZINC KNUCKLE (CCHC-TYPE) FAMILY PROTEIN"/>
    <property type="match status" value="1"/>
</dbReference>
<dbReference type="AlphaFoldDB" id="A0A2I0IZW5"/>
<sequence>MHGIPMSIVSDRDPKFLSYFWKTLWAKLGTKLLFSTACHPQTDGQTEVVNRILFSLIRATVNKNLKSWDTCLVLVEFSYNRSIHNTTRKTPFEVVYGFNPITPLDLAPLRASSRLCFDGKKRDEQIKALHEQVKLQIEKKNAAYAQGANKGRKQVQFNPGDLVWIHFRKQRFPRKRKRACAGAREHV</sequence>